<name>A0A0D1YX46_9PEZI</name>
<organism evidence="2 3">
    <name type="scientific">Verruconis gallopava</name>
    <dbReference type="NCBI Taxonomy" id="253628"/>
    <lineage>
        <taxon>Eukaryota</taxon>
        <taxon>Fungi</taxon>
        <taxon>Dikarya</taxon>
        <taxon>Ascomycota</taxon>
        <taxon>Pezizomycotina</taxon>
        <taxon>Dothideomycetes</taxon>
        <taxon>Pleosporomycetidae</taxon>
        <taxon>Venturiales</taxon>
        <taxon>Sympoventuriaceae</taxon>
        <taxon>Verruconis</taxon>
    </lineage>
</organism>
<evidence type="ECO:0000256" key="1">
    <source>
        <dbReference type="SAM" id="MobiDB-lite"/>
    </source>
</evidence>
<evidence type="ECO:0000313" key="3">
    <source>
        <dbReference type="Proteomes" id="UP000053259"/>
    </source>
</evidence>
<dbReference type="GeneID" id="27311787"/>
<dbReference type="InParanoid" id="A0A0D1YX46"/>
<feature type="compositionally biased region" description="Basic and acidic residues" evidence="1">
    <location>
        <begin position="61"/>
        <end position="80"/>
    </location>
</feature>
<gene>
    <name evidence="2" type="ORF">PV09_03814</name>
</gene>
<accession>A0A0D1YX46</accession>
<reference evidence="2 3" key="1">
    <citation type="submission" date="2015-01" db="EMBL/GenBank/DDBJ databases">
        <title>The Genome Sequence of Ochroconis gallopava CBS43764.</title>
        <authorList>
            <consortium name="The Broad Institute Genomics Platform"/>
            <person name="Cuomo C."/>
            <person name="de Hoog S."/>
            <person name="Gorbushina A."/>
            <person name="Stielow B."/>
            <person name="Teixiera M."/>
            <person name="Abouelleil A."/>
            <person name="Chapman S.B."/>
            <person name="Priest M."/>
            <person name="Young S.K."/>
            <person name="Wortman J."/>
            <person name="Nusbaum C."/>
            <person name="Birren B."/>
        </authorList>
    </citation>
    <scope>NUCLEOTIDE SEQUENCE [LARGE SCALE GENOMIC DNA]</scope>
    <source>
        <strain evidence="2 3">CBS 43764</strain>
    </source>
</reference>
<keyword evidence="3" id="KW-1185">Reference proteome</keyword>
<dbReference type="Proteomes" id="UP000053259">
    <property type="component" value="Unassembled WGS sequence"/>
</dbReference>
<feature type="compositionally biased region" description="Acidic residues" evidence="1">
    <location>
        <begin position="39"/>
        <end position="60"/>
    </location>
</feature>
<dbReference type="RefSeq" id="XP_016215156.1">
    <property type="nucleotide sequence ID" value="XM_016357067.1"/>
</dbReference>
<evidence type="ECO:0000313" key="2">
    <source>
        <dbReference type="EMBL" id="KIW05287.1"/>
    </source>
</evidence>
<protein>
    <submittedName>
        <fullName evidence="2">Uncharacterized protein</fullName>
    </submittedName>
</protein>
<dbReference type="VEuPathDB" id="FungiDB:PV09_03814"/>
<feature type="region of interest" description="Disordered" evidence="1">
    <location>
        <begin position="22"/>
        <end position="80"/>
    </location>
</feature>
<dbReference type="HOGENOM" id="CLU_1295291_0_0_1"/>
<dbReference type="EMBL" id="KN847538">
    <property type="protein sequence ID" value="KIW05287.1"/>
    <property type="molecule type" value="Genomic_DNA"/>
</dbReference>
<dbReference type="AlphaFoldDB" id="A0A0D1YX46"/>
<sequence length="213" mass="24091">MASEGDDLGSKVARPLSSDLTYASALSGKSPLNTSGTEPAEDEWEADDKCDEFWGPDESEYWQREAEEQTRAKAERTERSKVPARKVTELVAEVLHWEQPSNDGGSIVEEVKQAHRKPLPLTYTVVNPATDKSQPENRRRLFGNLHGQLAREIDKALKCGSWTRLGPDVLGEMQALAVRPAELWEDMDMTMQEPRIRELVRMLIASRREMGVW</sequence>
<proteinExistence type="predicted"/>